<evidence type="ECO:0000259" key="3">
    <source>
        <dbReference type="Pfam" id="PF13205"/>
    </source>
</evidence>
<dbReference type="Pfam" id="PF13205">
    <property type="entry name" value="Big_5"/>
    <property type="match status" value="1"/>
</dbReference>
<evidence type="ECO:0000313" key="5">
    <source>
        <dbReference type="Proteomes" id="UP000249725"/>
    </source>
</evidence>
<sequence>MIVRMTALIALVPAVAFAEPELVSSWPKDGAKDVQPGEQTLVFVFSEAMARDRMSVTVGDLGVAPDFVGPPEFSDDGRTFRIRMRLKPGLTYVVGANGPNHTNFRSLSGEPARPAAIRFTTAAAAPKTPL</sequence>
<keyword evidence="1 2" id="KW-0732">Signal</keyword>
<feature type="domain" description="SbsA Ig-like" evidence="3">
    <location>
        <begin position="19"/>
        <end position="121"/>
    </location>
</feature>
<dbReference type="RefSeq" id="WP_111512767.1">
    <property type="nucleotide sequence ID" value="NZ_QFYR01000001.1"/>
</dbReference>
<proteinExistence type="predicted"/>
<evidence type="ECO:0000256" key="1">
    <source>
        <dbReference type="ARBA" id="ARBA00022729"/>
    </source>
</evidence>
<comment type="caution">
    <text evidence="4">The sequence shown here is derived from an EMBL/GenBank/DDBJ whole genome shotgun (WGS) entry which is preliminary data.</text>
</comment>
<reference evidence="5" key="1">
    <citation type="submission" date="2018-05" db="EMBL/GenBank/DDBJ databases">
        <authorList>
            <person name="Li X."/>
        </authorList>
    </citation>
    <scope>NUCLEOTIDE SEQUENCE [LARGE SCALE GENOMIC DNA]</scope>
    <source>
        <strain evidence="5">YIM 73061</strain>
    </source>
</reference>
<dbReference type="AlphaFoldDB" id="A0A328ARR5"/>
<accession>A0A328ARR5</accession>
<feature type="chain" id="PRO_5016348526" description="SbsA Ig-like domain-containing protein" evidence="2">
    <location>
        <begin position="19"/>
        <end position="130"/>
    </location>
</feature>
<organism evidence="4 5">
    <name type="scientific">Phenylobacterium deserti</name>
    <dbReference type="NCBI Taxonomy" id="1914756"/>
    <lineage>
        <taxon>Bacteria</taxon>
        <taxon>Pseudomonadati</taxon>
        <taxon>Pseudomonadota</taxon>
        <taxon>Alphaproteobacteria</taxon>
        <taxon>Caulobacterales</taxon>
        <taxon>Caulobacteraceae</taxon>
        <taxon>Phenylobacterium</taxon>
    </lineage>
</organism>
<dbReference type="OrthoDB" id="7193436at2"/>
<dbReference type="Proteomes" id="UP000249725">
    <property type="component" value="Unassembled WGS sequence"/>
</dbReference>
<keyword evidence="5" id="KW-1185">Reference proteome</keyword>
<name>A0A328ARR5_9CAUL</name>
<dbReference type="InterPro" id="IPR032812">
    <property type="entry name" value="SbsA_Ig"/>
</dbReference>
<evidence type="ECO:0000256" key="2">
    <source>
        <dbReference type="SAM" id="SignalP"/>
    </source>
</evidence>
<evidence type="ECO:0000313" key="4">
    <source>
        <dbReference type="EMBL" id="RAK56416.1"/>
    </source>
</evidence>
<gene>
    <name evidence="4" type="ORF">DJ018_00035</name>
</gene>
<protein>
    <recommendedName>
        <fullName evidence="3">SbsA Ig-like domain-containing protein</fullName>
    </recommendedName>
</protein>
<dbReference type="EMBL" id="QFYR01000001">
    <property type="protein sequence ID" value="RAK56416.1"/>
    <property type="molecule type" value="Genomic_DNA"/>
</dbReference>
<feature type="signal peptide" evidence="2">
    <location>
        <begin position="1"/>
        <end position="18"/>
    </location>
</feature>